<evidence type="ECO:0000256" key="1">
    <source>
        <dbReference type="SAM" id="SignalP"/>
    </source>
</evidence>
<reference evidence="3" key="3">
    <citation type="submission" date="2024-02" db="UniProtKB">
        <authorList>
            <consortium name="WormBaseParasite"/>
        </authorList>
    </citation>
    <scope>IDENTIFICATION</scope>
    <source>
        <strain evidence="3">pt0022</strain>
    </source>
</reference>
<accession>A0AAF5Q5F5</accession>
<protein>
    <recommendedName>
        <fullName evidence="4">IgGFc-binding protein N-terminal domain-containing protein</fullName>
    </recommendedName>
</protein>
<evidence type="ECO:0000313" key="3">
    <source>
        <dbReference type="WBParaSite" id="mrna-Wban_10352"/>
    </source>
</evidence>
<name>A0AAF5Q5F5_WUCBA</name>
<feature type="signal peptide" evidence="1">
    <location>
        <begin position="1"/>
        <end position="26"/>
    </location>
</feature>
<dbReference type="AlphaFoldDB" id="A0AAF5Q5F5"/>
<keyword evidence="1" id="KW-0732">Signal</keyword>
<dbReference type="Proteomes" id="UP000093561">
    <property type="component" value="Unassembled WGS sequence"/>
</dbReference>
<reference evidence="2" key="2">
    <citation type="journal article" date="2016" name="Mol. Ecol.">
        <title>Population genomics of the filarial nematode parasite Wuchereria bancrofti from mosquitoes.</title>
        <authorList>
            <person name="Small S.T."/>
            <person name="Reimer L.J."/>
            <person name="Tisch D.J."/>
            <person name="King C.L."/>
            <person name="Christensen B.M."/>
            <person name="Siba P.M."/>
            <person name="Kazura J.W."/>
            <person name="Serre D."/>
            <person name="Zimmerman P.A."/>
        </authorList>
    </citation>
    <scope>NUCLEOTIDE SEQUENCE</scope>
    <source>
        <strain evidence="2">pt0022</strain>
    </source>
</reference>
<reference evidence="2" key="1">
    <citation type="submission" date="2015-03" db="EMBL/GenBank/DDBJ databases">
        <title>Wuchereria bancrofti Genome Sequencing Papua New Guinea Strain.</title>
        <authorList>
            <person name="Small S.T."/>
            <person name="Serre D."/>
            <person name="Zimmerman P.A."/>
        </authorList>
    </citation>
    <scope>NUCLEOTIDE SEQUENCE [LARGE SCALE GENOMIC DNA]</scope>
    <source>
        <strain evidence="2">pt0022</strain>
    </source>
</reference>
<feature type="chain" id="PRO_5042035620" description="IgGFc-binding protein N-terminal domain-containing protein" evidence="1">
    <location>
        <begin position="27"/>
        <end position="543"/>
    </location>
</feature>
<evidence type="ECO:0008006" key="4">
    <source>
        <dbReference type="Google" id="ProtNLM"/>
    </source>
</evidence>
<evidence type="ECO:0000313" key="2">
    <source>
        <dbReference type="Proteomes" id="UP000093561"/>
    </source>
</evidence>
<proteinExistence type="predicted"/>
<dbReference type="WBParaSite" id="mrna-Wban_10352">
    <property type="protein sequence ID" value="mrna-Wban_10352"/>
    <property type="gene ID" value="Wban_10352"/>
</dbReference>
<sequence length="543" mass="60960">MISFDNWRCFIFELILFTFTVRWNEGLKGYEADSWGTDFIFIIPQKISQSDRAACYIFGMDKEKNVTVNIEYNILSSKSDKSKVEKKKDKVVIRSFYEYNFYDLVVNNPVEGLHMLEDNRIHITSLDKISIIAYVSNDKSAIDYFLVHPVGMGGNYYGFSLPGHSTITLYFIPLGATNKTISQSHGVHNVSIKLRKNNKIQTLKQSMKAGSLWQYTTFVQETISIWIHDQLNSTITKRVRSKVRTTLSDETARLLVIASVWNISVLGIKKKDFGSFMPTPMIVDQCAKLTTLAYYPINSAFASNALFTSPSDLCPKEMINIKTNITESNLLSMEWNKSAEQISLKGKVSKKMFAITSETTIMNIVHYGGNEGMFIHEIPAYSQWVNGDSSVVVPKGSQATLYVLADDYGREATMEGFEYPYFESVDDVSPDFSLFLYTRRLNAGIYRVGIDQELGGRYIAILIAELSGATIGYVAAINLHKIPPPIFVQYSTTAHLTTTKSPTTPLLVSTMTTVTTTQGASLSVLSNNLFAICLCLIAYTEKK</sequence>
<organism evidence="2 3">
    <name type="scientific">Wuchereria bancrofti</name>
    <dbReference type="NCBI Taxonomy" id="6293"/>
    <lineage>
        <taxon>Eukaryota</taxon>
        <taxon>Metazoa</taxon>
        <taxon>Ecdysozoa</taxon>
        <taxon>Nematoda</taxon>
        <taxon>Chromadorea</taxon>
        <taxon>Rhabditida</taxon>
        <taxon>Spirurina</taxon>
        <taxon>Spiruromorpha</taxon>
        <taxon>Filarioidea</taxon>
        <taxon>Onchocercidae</taxon>
        <taxon>Wuchereria</taxon>
    </lineage>
</organism>